<comment type="caution">
    <text evidence="5">The sequence shown here is derived from an EMBL/GenBank/DDBJ whole genome shotgun (WGS) entry which is preliminary data.</text>
</comment>
<keyword evidence="6" id="KW-1185">Reference proteome</keyword>
<accession>A0A0C1U7H1</accession>
<keyword evidence="2" id="KW-0238">DNA-binding</keyword>
<dbReference type="STRING" id="29341.RSJ17_17290"/>
<dbReference type="PANTHER" id="PTHR43537">
    <property type="entry name" value="TRANSCRIPTIONAL REGULATOR, GNTR FAMILY"/>
    <property type="match status" value="1"/>
</dbReference>
<dbReference type="Gene3D" id="1.10.10.10">
    <property type="entry name" value="Winged helix-like DNA-binding domain superfamily/Winged helix DNA-binding domain"/>
    <property type="match status" value="1"/>
</dbReference>
<dbReference type="SUPFAM" id="SSF48008">
    <property type="entry name" value="GntR ligand-binding domain-like"/>
    <property type="match status" value="1"/>
</dbReference>
<dbReference type="AlphaFoldDB" id="A0A0C1U7H1"/>
<dbReference type="SUPFAM" id="SSF46785">
    <property type="entry name" value="Winged helix' DNA-binding domain"/>
    <property type="match status" value="1"/>
</dbReference>
<dbReference type="Gene3D" id="1.20.120.530">
    <property type="entry name" value="GntR ligand-binding domain-like"/>
    <property type="match status" value="1"/>
</dbReference>
<dbReference type="Proteomes" id="UP000031366">
    <property type="component" value="Unassembled WGS sequence"/>
</dbReference>
<feature type="domain" description="HTH gntR-type" evidence="4">
    <location>
        <begin position="9"/>
        <end position="77"/>
    </location>
</feature>
<dbReference type="OrthoDB" id="9799482at2"/>
<evidence type="ECO:0000256" key="1">
    <source>
        <dbReference type="ARBA" id="ARBA00023015"/>
    </source>
</evidence>
<sequence>MEFKKLSSPSLKELFIKELEIMILSGKLSIGKKLPSERELAESMQVSRAVVNAGISELARKGFLLVKPRVGTFVADYRRNGTLETLISIMNYNGGILREAEIRSILELRIAFDCLAVELCIPKITDDEIAILKGYVKQMGEAESPEAASELAFRFQHELAFLSGNTLMPLIFFSFKVPILSLWERFCRLYGLESLHKNTAVLCDYIEQRDTMKAVKWLTTSINDTINGSKQIYY</sequence>
<organism evidence="5 6">
    <name type="scientific">Clostridium argentinense CDC 2741</name>
    <dbReference type="NCBI Taxonomy" id="1418104"/>
    <lineage>
        <taxon>Bacteria</taxon>
        <taxon>Bacillati</taxon>
        <taxon>Bacillota</taxon>
        <taxon>Clostridia</taxon>
        <taxon>Eubacteriales</taxon>
        <taxon>Clostridiaceae</taxon>
        <taxon>Clostridium</taxon>
    </lineage>
</organism>
<evidence type="ECO:0000313" key="5">
    <source>
        <dbReference type="EMBL" id="KIE47753.1"/>
    </source>
</evidence>
<dbReference type="GO" id="GO:0003700">
    <property type="term" value="F:DNA-binding transcription factor activity"/>
    <property type="evidence" value="ECO:0007669"/>
    <property type="project" value="InterPro"/>
</dbReference>
<dbReference type="GO" id="GO:0003677">
    <property type="term" value="F:DNA binding"/>
    <property type="evidence" value="ECO:0007669"/>
    <property type="project" value="UniProtKB-KW"/>
</dbReference>
<keyword evidence="1" id="KW-0805">Transcription regulation</keyword>
<evidence type="ECO:0000256" key="3">
    <source>
        <dbReference type="ARBA" id="ARBA00023163"/>
    </source>
</evidence>
<evidence type="ECO:0000256" key="2">
    <source>
        <dbReference type="ARBA" id="ARBA00023125"/>
    </source>
</evidence>
<keyword evidence="3" id="KW-0804">Transcription</keyword>
<evidence type="ECO:0000313" key="6">
    <source>
        <dbReference type="Proteomes" id="UP000031366"/>
    </source>
</evidence>
<dbReference type="InterPro" id="IPR036388">
    <property type="entry name" value="WH-like_DNA-bd_sf"/>
</dbReference>
<evidence type="ECO:0000259" key="4">
    <source>
        <dbReference type="PROSITE" id="PS50949"/>
    </source>
</evidence>
<dbReference type="InterPro" id="IPR011711">
    <property type="entry name" value="GntR_C"/>
</dbReference>
<proteinExistence type="predicted"/>
<dbReference type="CDD" id="cd07377">
    <property type="entry name" value="WHTH_GntR"/>
    <property type="match status" value="1"/>
</dbReference>
<dbReference type="Pfam" id="PF07729">
    <property type="entry name" value="FCD"/>
    <property type="match status" value="1"/>
</dbReference>
<dbReference type="EMBL" id="AYSO01000013">
    <property type="protein sequence ID" value="KIE47753.1"/>
    <property type="molecule type" value="Genomic_DNA"/>
</dbReference>
<dbReference type="InterPro" id="IPR008920">
    <property type="entry name" value="TF_FadR/GntR_C"/>
</dbReference>
<dbReference type="PRINTS" id="PR00035">
    <property type="entry name" value="HTHGNTR"/>
</dbReference>
<protein>
    <submittedName>
        <fullName evidence="5">Bacterial regulatory s, gntR family protein</fullName>
    </submittedName>
</protein>
<dbReference type="PANTHER" id="PTHR43537:SF24">
    <property type="entry name" value="GLUCONATE OPERON TRANSCRIPTIONAL REPRESSOR"/>
    <property type="match status" value="1"/>
</dbReference>
<dbReference type="Pfam" id="PF00392">
    <property type="entry name" value="GntR"/>
    <property type="match status" value="1"/>
</dbReference>
<dbReference type="InterPro" id="IPR000524">
    <property type="entry name" value="Tscrpt_reg_HTH_GntR"/>
</dbReference>
<reference evidence="5 6" key="1">
    <citation type="journal article" date="2015" name="Infect. Genet. Evol.">
        <title>Genomic sequences of six botulinum neurotoxin-producing strains representing three clostridial species illustrate the mobility and diversity of botulinum neurotoxin genes.</title>
        <authorList>
            <person name="Smith T.J."/>
            <person name="Hill K.K."/>
            <person name="Xie G."/>
            <person name="Foley B.T."/>
            <person name="Williamson C.H."/>
            <person name="Foster J.T."/>
            <person name="Johnson S.L."/>
            <person name="Chertkov O."/>
            <person name="Teshima H."/>
            <person name="Gibbons H.S."/>
            <person name="Johnsky L.A."/>
            <person name="Karavis M.A."/>
            <person name="Smith L.A."/>
        </authorList>
    </citation>
    <scope>NUCLEOTIDE SEQUENCE [LARGE SCALE GENOMIC DNA]</scope>
    <source>
        <strain evidence="5 6">CDC 2741</strain>
    </source>
</reference>
<gene>
    <name evidence="5" type="ORF">U732_3735</name>
</gene>
<dbReference type="InterPro" id="IPR036390">
    <property type="entry name" value="WH_DNA-bd_sf"/>
</dbReference>
<dbReference type="PROSITE" id="PS50949">
    <property type="entry name" value="HTH_GNTR"/>
    <property type="match status" value="1"/>
</dbReference>
<dbReference type="SMART" id="SM00895">
    <property type="entry name" value="FCD"/>
    <property type="match status" value="1"/>
</dbReference>
<name>A0A0C1U7H1_9CLOT</name>
<dbReference type="SMART" id="SM00345">
    <property type="entry name" value="HTH_GNTR"/>
    <property type="match status" value="1"/>
</dbReference>